<organism evidence="1 2">
    <name type="scientific">Nocardioides caricicola</name>
    <dbReference type="NCBI Taxonomy" id="634770"/>
    <lineage>
        <taxon>Bacteria</taxon>
        <taxon>Bacillati</taxon>
        <taxon>Actinomycetota</taxon>
        <taxon>Actinomycetes</taxon>
        <taxon>Propionibacteriales</taxon>
        <taxon>Nocardioidaceae</taxon>
        <taxon>Nocardioides</taxon>
    </lineage>
</organism>
<dbReference type="Proteomes" id="UP001595956">
    <property type="component" value="Unassembled WGS sequence"/>
</dbReference>
<name>A0ABW0MW17_9ACTN</name>
<dbReference type="EMBL" id="JBHSMD010000002">
    <property type="protein sequence ID" value="MFC5492524.1"/>
    <property type="molecule type" value="Genomic_DNA"/>
</dbReference>
<reference evidence="2" key="1">
    <citation type="journal article" date="2019" name="Int. J. Syst. Evol. Microbiol.">
        <title>The Global Catalogue of Microorganisms (GCM) 10K type strain sequencing project: providing services to taxonomists for standard genome sequencing and annotation.</title>
        <authorList>
            <consortium name="The Broad Institute Genomics Platform"/>
            <consortium name="The Broad Institute Genome Sequencing Center for Infectious Disease"/>
            <person name="Wu L."/>
            <person name="Ma J."/>
        </authorList>
    </citation>
    <scope>NUCLEOTIDE SEQUENCE [LARGE SCALE GENOMIC DNA]</scope>
    <source>
        <strain evidence="2">KACC 13778</strain>
    </source>
</reference>
<gene>
    <name evidence="1" type="ORF">ACFPKY_05415</name>
</gene>
<keyword evidence="2" id="KW-1185">Reference proteome</keyword>
<sequence length="92" mass="8944">MSHAELRIEPEDLTQVGATLDAAGSDLFGHAPDLDVAPDAGVSTSELAAALTSLATAVAGLGSELGSLAESTGAVSAMFVATDGAVAGEFTP</sequence>
<protein>
    <submittedName>
        <fullName evidence="1">Uncharacterized protein</fullName>
    </submittedName>
</protein>
<proteinExistence type="predicted"/>
<comment type="caution">
    <text evidence="1">The sequence shown here is derived from an EMBL/GenBank/DDBJ whole genome shotgun (WGS) entry which is preliminary data.</text>
</comment>
<evidence type="ECO:0000313" key="1">
    <source>
        <dbReference type="EMBL" id="MFC5492524.1"/>
    </source>
</evidence>
<dbReference type="RefSeq" id="WP_345170849.1">
    <property type="nucleotide sequence ID" value="NZ_BAABFQ010000003.1"/>
</dbReference>
<accession>A0ABW0MW17</accession>
<evidence type="ECO:0000313" key="2">
    <source>
        <dbReference type="Proteomes" id="UP001595956"/>
    </source>
</evidence>